<dbReference type="InterPro" id="IPR016680">
    <property type="entry name" value="NDUFA8"/>
</dbReference>
<dbReference type="InParanoid" id="A0A165V984"/>
<keyword evidence="9" id="KW-0999">Mitochondrion inner membrane</keyword>
<accession>A0A165V984</accession>
<keyword evidence="4 9" id="KW-0679">Respiratory chain</keyword>
<protein>
    <recommendedName>
        <fullName evidence="9">NADH-ubiquinone oxidoreductase</fullName>
    </recommendedName>
</protein>
<dbReference type="PANTHER" id="PTHR13344:SF0">
    <property type="entry name" value="NADH DEHYDROGENASE [UBIQUINONE] 1 ALPHA SUBCOMPLEX SUBUNIT 8"/>
    <property type="match status" value="1"/>
</dbReference>
<dbReference type="PANTHER" id="PTHR13344">
    <property type="entry name" value="NADH-UBIQUINONE OXIDOREDUCTASE"/>
    <property type="match status" value="1"/>
</dbReference>
<keyword evidence="12" id="KW-1185">Reference proteome</keyword>
<keyword evidence="8" id="KW-1015">Disulfide bond</keyword>
<comment type="function">
    <text evidence="1 9">Accessory subunit of the mitochondrial membrane respiratory chain NADH dehydrogenase (Complex I), that is believed not to be involved in catalysis. Complex I functions in the transfer of electrons from NADH to the respiratory chain. The immediate electron acceptor for the enzyme is believed to be ubiquinone.</text>
</comment>
<evidence type="ECO:0000256" key="2">
    <source>
        <dbReference type="ARBA" id="ARBA00010705"/>
    </source>
</evidence>
<evidence type="ECO:0000256" key="3">
    <source>
        <dbReference type="ARBA" id="ARBA00022448"/>
    </source>
</evidence>
<organism evidence="11 12">
    <name type="scientific">Neolentinus lepideus HHB14362 ss-1</name>
    <dbReference type="NCBI Taxonomy" id="1314782"/>
    <lineage>
        <taxon>Eukaryota</taxon>
        <taxon>Fungi</taxon>
        <taxon>Dikarya</taxon>
        <taxon>Basidiomycota</taxon>
        <taxon>Agaricomycotina</taxon>
        <taxon>Agaricomycetes</taxon>
        <taxon>Gloeophyllales</taxon>
        <taxon>Gloeophyllaceae</taxon>
        <taxon>Neolentinus</taxon>
    </lineage>
</organism>
<feature type="region of interest" description="Disordered" evidence="10">
    <location>
        <begin position="1"/>
        <end position="23"/>
    </location>
</feature>
<evidence type="ECO:0000256" key="1">
    <source>
        <dbReference type="ARBA" id="ARBA00003195"/>
    </source>
</evidence>
<dbReference type="AlphaFoldDB" id="A0A165V984"/>
<dbReference type="PIRSF" id="PIRSF017016">
    <property type="entry name" value="NDUA8"/>
    <property type="match status" value="1"/>
</dbReference>
<keyword evidence="5" id="KW-0677">Repeat</keyword>
<feature type="region of interest" description="Disordered" evidence="10">
    <location>
        <begin position="134"/>
        <end position="155"/>
    </location>
</feature>
<proteinExistence type="inferred from homology"/>
<evidence type="ECO:0000313" key="12">
    <source>
        <dbReference type="Proteomes" id="UP000076761"/>
    </source>
</evidence>
<dbReference type="STRING" id="1314782.A0A165V984"/>
<keyword evidence="3 9" id="KW-0813">Transport</keyword>
<dbReference type="OrthoDB" id="276296at2759"/>
<dbReference type="PROSITE" id="PS51808">
    <property type="entry name" value="CHCH"/>
    <property type="match status" value="2"/>
</dbReference>
<evidence type="ECO:0000256" key="10">
    <source>
        <dbReference type="SAM" id="MobiDB-lite"/>
    </source>
</evidence>
<keyword evidence="7 9" id="KW-0496">Mitochondrion</keyword>
<comment type="subcellular location">
    <subcellularLocation>
        <location evidence="9">Mitochondrion inner membrane</location>
    </subcellularLocation>
</comment>
<evidence type="ECO:0000256" key="6">
    <source>
        <dbReference type="ARBA" id="ARBA00022982"/>
    </source>
</evidence>
<evidence type="ECO:0000256" key="4">
    <source>
        <dbReference type="ARBA" id="ARBA00022660"/>
    </source>
</evidence>
<reference evidence="11 12" key="1">
    <citation type="journal article" date="2016" name="Mol. Biol. Evol.">
        <title>Comparative Genomics of Early-Diverging Mushroom-Forming Fungi Provides Insights into the Origins of Lignocellulose Decay Capabilities.</title>
        <authorList>
            <person name="Nagy L.G."/>
            <person name="Riley R."/>
            <person name="Tritt A."/>
            <person name="Adam C."/>
            <person name="Daum C."/>
            <person name="Floudas D."/>
            <person name="Sun H."/>
            <person name="Yadav J.S."/>
            <person name="Pangilinan J."/>
            <person name="Larsson K.H."/>
            <person name="Matsuura K."/>
            <person name="Barry K."/>
            <person name="Labutti K."/>
            <person name="Kuo R."/>
            <person name="Ohm R.A."/>
            <person name="Bhattacharya S.S."/>
            <person name="Shirouzu T."/>
            <person name="Yoshinaga Y."/>
            <person name="Martin F.M."/>
            <person name="Grigoriev I.V."/>
            <person name="Hibbett D.S."/>
        </authorList>
    </citation>
    <scope>NUCLEOTIDE SEQUENCE [LARGE SCALE GENOMIC DNA]</scope>
    <source>
        <strain evidence="11 12">HHB14362 ss-1</strain>
    </source>
</reference>
<evidence type="ECO:0000313" key="11">
    <source>
        <dbReference type="EMBL" id="KZT29357.1"/>
    </source>
</evidence>
<evidence type="ECO:0000256" key="9">
    <source>
        <dbReference type="PIRNR" id="PIRNR017016"/>
    </source>
</evidence>
<evidence type="ECO:0000256" key="5">
    <source>
        <dbReference type="ARBA" id="ARBA00022737"/>
    </source>
</evidence>
<dbReference type="GO" id="GO:0005743">
    <property type="term" value="C:mitochondrial inner membrane"/>
    <property type="evidence" value="ECO:0007669"/>
    <property type="project" value="UniProtKB-SubCell"/>
</dbReference>
<name>A0A165V984_9AGAM</name>
<evidence type="ECO:0000256" key="8">
    <source>
        <dbReference type="ARBA" id="ARBA00023157"/>
    </source>
</evidence>
<evidence type="ECO:0000256" key="7">
    <source>
        <dbReference type="ARBA" id="ARBA00023128"/>
    </source>
</evidence>
<dbReference type="Proteomes" id="UP000076761">
    <property type="component" value="Unassembled WGS sequence"/>
</dbReference>
<keyword evidence="9" id="KW-0472">Membrane</keyword>
<keyword evidence="6 9" id="KW-0249">Electron transport</keyword>
<gene>
    <name evidence="11" type="ORF">NEOLEDRAFT_1128079</name>
</gene>
<sequence length="155" mass="17716">MSLFHDPATASTPYKDPTPLPDNVPKVAEVGTTSAPLKSASFFIGAHCKEFNEDFMLCKQENRDPAHCLKEGRRVTRCAADLINKLRENCFKEFEEHWSCLEYNNQEFYPCRKPEKALNKCVFEKLGLSKTIPGTPEGKTPVHELENPIFKRQQK</sequence>
<comment type="similarity">
    <text evidence="2 9">Belongs to the complex I NDUFA8 subunit family.</text>
</comment>
<dbReference type="EMBL" id="KV425554">
    <property type="protein sequence ID" value="KZT29357.1"/>
    <property type="molecule type" value="Genomic_DNA"/>
</dbReference>
<dbReference type="GO" id="GO:0006120">
    <property type="term" value="P:mitochondrial electron transport, NADH to ubiquinone"/>
    <property type="evidence" value="ECO:0007669"/>
    <property type="project" value="InterPro"/>
</dbReference>